<protein>
    <submittedName>
        <fullName evidence="1">Uncharacterized protein</fullName>
    </submittedName>
</protein>
<keyword evidence="2" id="KW-1185">Reference proteome</keyword>
<dbReference type="EMBL" id="JBHTMC010000027">
    <property type="protein sequence ID" value="MFD1265066.1"/>
    <property type="molecule type" value="Genomic_DNA"/>
</dbReference>
<sequence>MSGTPCDTPQRPTFLGLEPLIVARLEATVRSALQVPVLSTADIAGATEASLPKPSVRVAYGGHQVVQAGAQLPAGWALIEQTWIVVPAVRNVRDIRAGAAPRADASPLCDAVLDALDGWAPGCGYGPLKSVTPGLRPATLDGCTYVPLAFTSRFRRTTQCT</sequence>
<name>A0ABW3WH07_9RHOO</name>
<evidence type="ECO:0000313" key="1">
    <source>
        <dbReference type="EMBL" id="MFD1265066.1"/>
    </source>
</evidence>
<dbReference type="InterPro" id="IPR056912">
    <property type="entry name" value="Phage_JBD30_tail_term-like"/>
</dbReference>
<dbReference type="Pfam" id="PF23840">
    <property type="entry name" value="Phage_tail_terminator"/>
    <property type="match status" value="1"/>
</dbReference>
<comment type="caution">
    <text evidence="1">The sequence shown here is derived from an EMBL/GenBank/DDBJ whole genome shotgun (WGS) entry which is preliminary data.</text>
</comment>
<dbReference type="Proteomes" id="UP001597158">
    <property type="component" value="Unassembled WGS sequence"/>
</dbReference>
<organism evidence="1 2">
    <name type="scientific">Thauera mechernichensis</name>
    <dbReference type="NCBI Taxonomy" id="82788"/>
    <lineage>
        <taxon>Bacteria</taxon>
        <taxon>Pseudomonadati</taxon>
        <taxon>Pseudomonadota</taxon>
        <taxon>Betaproteobacteria</taxon>
        <taxon>Rhodocyclales</taxon>
        <taxon>Zoogloeaceae</taxon>
        <taxon>Thauera</taxon>
    </lineage>
</organism>
<accession>A0ABW3WH07</accession>
<reference evidence="2" key="1">
    <citation type="journal article" date="2019" name="Int. J. Syst. Evol. Microbiol.">
        <title>The Global Catalogue of Microorganisms (GCM) 10K type strain sequencing project: providing services to taxonomists for standard genome sequencing and annotation.</title>
        <authorList>
            <consortium name="The Broad Institute Genomics Platform"/>
            <consortium name="The Broad Institute Genome Sequencing Center for Infectious Disease"/>
            <person name="Wu L."/>
            <person name="Ma J."/>
        </authorList>
    </citation>
    <scope>NUCLEOTIDE SEQUENCE [LARGE SCALE GENOMIC DNA]</scope>
    <source>
        <strain evidence="2">CCUG 48884</strain>
    </source>
</reference>
<evidence type="ECO:0000313" key="2">
    <source>
        <dbReference type="Proteomes" id="UP001597158"/>
    </source>
</evidence>
<proteinExistence type="predicted"/>
<gene>
    <name evidence="1" type="ORF">ACFQ4M_15935</name>
</gene>
<dbReference type="RefSeq" id="WP_277829822.1">
    <property type="nucleotide sequence ID" value="NZ_JARQZE010000001.1"/>
</dbReference>